<name>A0A210RVU4_9BURK</name>
<dbReference type="GO" id="GO:0009236">
    <property type="term" value="P:cobalamin biosynthetic process"/>
    <property type="evidence" value="ECO:0007669"/>
    <property type="project" value="UniProtKB-UniRule"/>
</dbReference>
<dbReference type="InterPro" id="IPR004485">
    <property type="entry name" value="Cobalamin_biosynth_CobD/CbiB"/>
</dbReference>
<reference evidence="2 3" key="1">
    <citation type="submission" date="2017-03" db="EMBL/GenBank/DDBJ databases">
        <title>New species Polynucleobacter sp. MWH-EgelM1-30-B4.</title>
        <authorList>
            <person name="Hahn M.W."/>
        </authorList>
    </citation>
    <scope>NUCLEOTIDE SEQUENCE [LARGE SCALE GENOMIC DNA]</scope>
    <source>
        <strain evidence="2 3">MWH-EgelM1-30-B4</strain>
    </source>
</reference>
<comment type="caution">
    <text evidence="1">Lacks conserved residue(s) required for the propagation of feature annotation.</text>
</comment>
<dbReference type="RefSeq" id="WP_087909234.1">
    <property type="nucleotide sequence ID" value="NZ_NAIA01000003.1"/>
</dbReference>
<dbReference type="Pfam" id="PF03186">
    <property type="entry name" value="CobD_Cbib"/>
    <property type="match status" value="1"/>
</dbReference>
<dbReference type="InterPro" id="IPR052966">
    <property type="entry name" value="Beta-lactamase_Reg"/>
</dbReference>
<dbReference type="PANTHER" id="PTHR38684">
    <property type="entry name" value="PROTEIN AMPE"/>
    <property type="match status" value="1"/>
</dbReference>
<dbReference type="GO" id="GO:0046677">
    <property type="term" value="P:response to antibiotic"/>
    <property type="evidence" value="ECO:0007669"/>
    <property type="project" value="TreeGrafter"/>
</dbReference>
<comment type="subcellular location">
    <subcellularLocation>
        <location evidence="1">Cell membrane</location>
        <topology evidence="1">Multi-pass membrane protein</topology>
    </subcellularLocation>
</comment>
<keyword evidence="1" id="KW-1003">Cell membrane</keyword>
<feature type="transmembrane region" description="Helical" evidence="1">
    <location>
        <begin position="297"/>
        <end position="318"/>
    </location>
</feature>
<dbReference type="Proteomes" id="UP000196880">
    <property type="component" value="Unassembled WGS sequence"/>
</dbReference>
<dbReference type="GO" id="GO:0005886">
    <property type="term" value="C:plasma membrane"/>
    <property type="evidence" value="ECO:0007669"/>
    <property type="project" value="UniProtKB-SubCell"/>
</dbReference>
<keyword evidence="1" id="KW-1133">Transmembrane helix</keyword>
<dbReference type="EMBL" id="NAIA01000003">
    <property type="protein sequence ID" value="OWF65037.1"/>
    <property type="molecule type" value="Genomic_DNA"/>
</dbReference>
<keyword evidence="3" id="KW-1185">Reference proteome</keyword>
<dbReference type="HAMAP" id="MF_00024">
    <property type="entry name" value="CobD_CbiB"/>
    <property type="match status" value="1"/>
</dbReference>
<accession>A0A210RVU4</accession>
<protein>
    <recommendedName>
        <fullName evidence="1">Cobalamin biosynthesis protein CobD</fullName>
    </recommendedName>
</protein>
<feature type="transmembrane region" description="Helical" evidence="1">
    <location>
        <begin position="50"/>
        <end position="73"/>
    </location>
</feature>
<comment type="similarity">
    <text evidence="1">Belongs to the CobD/CbiB family.</text>
</comment>
<keyword evidence="1" id="KW-0472">Membrane</keyword>
<dbReference type="NCBIfam" id="NF005792">
    <property type="entry name" value="PRK07630.1"/>
    <property type="match status" value="1"/>
</dbReference>
<dbReference type="AlphaFoldDB" id="A0A210RVU4"/>
<feature type="transmembrane region" description="Helical" evidence="1">
    <location>
        <begin position="80"/>
        <end position="99"/>
    </location>
</feature>
<dbReference type="PANTHER" id="PTHR38684:SF1">
    <property type="entry name" value="PROTEIN AMPE"/>
    <property type="match status" value="1"/>
</dbReference>
<comment type="function">
    <text evidence="1">Converts cobyric acid to cobinamide by the addition of aminopropanol on the F carboxylic group.</text>
</comment>
<evidence type="ECO:0000313" key="2">
    <source>
        <dbReference type="EMBL" id="OWF65037.1"/>
    </source>
</evidence>
<feature type="transmembrane region" description="Helical" evidence="1">
    <location>
        <begin position="159"/>
        <end position="178"/>
    </location>
</feature>
<comment type="caution">
    <text evidence="2">The sequence shown here is derived from an EMBL/GenBank/DDBJ whole genome shotgun (WGS) entry which is preliminary data.</text>
</comment>
<evidence type="ECO:0000256" key="1">
    <source>
        <dbReference type="HAMAP-Rule" id="MF_00024"/>
    </source>
</evidence>
<keyword evidence="1" id="KW-0812">Transmembrane</keyword>
<dbReference type="GO" id="GO:0048472">
    <property type="term" value="F:threonine-phosphate decarboxylase activity"/>
    <property type="evidence" value="ECO:0007669"/>
    <property type="project" value="InterPro"/>
</dbReference>
<keyword evidence="1" id="KW-0169">Cobalamin biosynthesis</keyword>
<dbReference type="OrthoDB" id="8533534at2"/>
<sequence length="319" mass="35695">MTFFSILFALIAEQYRPVTSSHWIVRMSTRWLNWVAGEFGAKTEEGASPIGARMACLVAFILPTFLVFLVYVLCMLTYPILGFLWNVVIAYLFFGFRQFSHSFTLVHEAIEAHDLPAARAALAEWYGPDLDATNLTETQVISLALERAIIGSHRHVFGVLFWFMMPMGPAGVVLYRLADIAAQRWSERGDFNLSEAARHFFYVLDWIPSRITAMGFAIVGNFEGAVYAWRYLTQKWADSLSAVILAAGGGALGVRLGEPLSEPDSDEALRMAEAGEPLIYEVGLEPTERTMRSAVGLVWRLVIVWMALLLMLTIALWLG</sequence>
<evidence type="ECO:0000313" key="3">
    <source>
        <dbReference type="Proteomes" id="UP000196880"/>
    </source>
</evidence>
<comment type="pathway">
    <text evidence="1">Cofactor biosynthesis; adenosylcobalamin biosynthesis.</text>
</comment>
<organism evidence="2 3">
    <name type="scientific">Polynucleobacter hirudinilacicola</name>
    <dbReference type="NCBI Taxonomy" id="1743166"/>
    <lineage>
        <taxon>Bacteria</taxon>
        <taxon>Pseudomonadati</taxon>
        <taxon>Pseudomonadota</taxon>
        <taxon>Betaproteobacteria</taxon>
        <taxon>Burkholderiales</taxon>
        <taxon>Burkholderiaceae</taxon>
        <taxon>Polynucleobacter</taxon>
    </lineage>
</organism>
<proteinExistence type="inferred from homology"/>
<dbReference type="UniPathway" id="UPA00148"/>
<dbReference type="GO" id="GO:0015420">
    <property type="term" value="F:ABC-type vitamin B12 transporter activity"/>
    <property type="evidence" value="ECO:0007669"/>
    <property type="project" value="UniProtKB-UniRule"/>
</dbReference>
<gene>
    <name evidence="1" type="primary">cobD</name>
    <name evidence="2" type="ORF">B6A14_04285</name>
</gene>